<dbReference type="Gene3D" id="3.40.50.1390">
    <property type="entry name" value="Resolvase, N-terminal catalytic domain"/>
    <property type="match status" value="1"/>
</dbReference>
<dbReference type="PROSITE" id="PS51736">
    <property type="entry name" value="RECOMBINASES_3"/>
    <property type="match status" value="1"/>
</dbReference>
<dbReference type="PANTHER" id="PTHR30461:SF23">
    <property type="entry name" value="DNA RECOMBINASE-RELATED"/>
    <property type="match status" value="1"/>
</dbReference>
<dbReference type="EMBL" id="UINC01081851">
    <property type="protein sequence ID" value="SVC26093.1"/>
    <property type="molecule type" value="Genomic_DNA"/>
</dbReference>
<keyword evidence="2" id="KW-0238">DNA-binding</keyword>
<dbReference type="Pfam" id="PF07508">
    <property type="entry name" value="Recombinase"/>
    <property type="match status" value="1"/>
</dbReference>
<keyword evidence="3" id="KW-0233">DNA recombination</keyword>
<dbReference type="InterPro" id="IPR050639">
    <property type="entry name" value="SSR_resolvase"/>
</dbReference>
<feature type="domain" description="Recombinase" evidence="5">
    <location>
        <begin position="165"/>
        <end position="278"/>
    </location>
</feature>
<protein>
    <recommendedName>
        <fullName evidence="7">Resolvase/invertase-type recombinase catalytic domain-containing protein</fullName>
    </recommendedName>
</protein>
<dbReference type="InterPro" id="IPR036162">
    <property type="entry name" value="Resolvase-like_N_sf"/>
</dbReference>
<dbReference type="PROSITE" id="PS51737">
    <property type="entry name" value="RECOMBINASE_DNA_BIND"/>
    <property type="match status" value="1"/>
</dbReference>
<dbReference type="GO" id="GO:0003677">
    <property type="term" value="F:DNA binding"/>
    <property type="evidence" value="ECO:0007669"/>
    <property type="project" value="UniProtKB-KW"/>
</dbReference>
<dbReference type="InterPro" id="IPR011109">
    <property type="entry name" value="DNA_bind_recombinase_dom"/>
</dbReference>
<proteinExistence type="predicted"/>
<evidence type="ECO:0000313" key="6">
    <source>
        <dbReference type="EMBL" id="SVC26093.1"/>
    </source>
</evidence>
<dbReference type="PANTHER" id="PTHR30461">
    <property type="entry name" value="DNA-INVERTASE FROM LAMBDOID PROPHAGE"/>
    <property type="match status" value="1"/>
</dbReference>
<dbReference type="InterPro" id="IPR038109">
    <property type="entry name" value="DNA_bind_recomb_sf"/>
</dbReference>
<dbReference type="InterPro" id="IPR006119">
    <property type="entry name" value="Resolv_N"/>
</dbReference>
<gene>
    <name evidence="6" type="ORF">METZ01_LOCUS278947</name>
</gene>
<evidence type="ECO:0008006" key="7">
    <source>
        <dbReference type="Google" id="ProtNLM"/>
    </source>
</evidence>
<organism evidence="6">
    <name type="scientific">marine metagenome</name>
    <dbReference type="NCBI Taxonomy" id="408172"/>
    <lineage>
        <taxon>unclassified sequences</taxon>
        <taxon>metagenomes</taxon>
        <taxon>ecological metagenomes</taxon>
    </lineage>
</organism>
<dbReference type="SMART" id="SM00857">
    <property type="entry name" value="Resolvase"/>
    <property type="match status" value="1"/>
</dbReference>
<dbReference type="Pfam" id="PF00239">
    <property type="entry name" value="Resolvase"/>
    <property type="match status" value="1"/>
</dbReference>
<reference evidence="6" key="1">
    <citation type="submission" date="2018-05" db="EMBL/GenBank/DDBJ databases">
        <authorList>
            <person name="Lanie J.A."/>
            <person name="Ng W.-L."/>
            <person name="Kazmierczak K.M."/>
            <person name="Andrzejewski T.M."/>
            <person name="Davidsen T.M."/>
            <person name="Wayne K.J."/>
            <person name="Tettelin H."/>
            <person name="Glass J.I."/>
            <person name="Rusch D."/>
            <person name="Podicherti R."/>
            <person name="Tsui H.-C.T."/>
            <person name="Winkler M.E."/>
        </authorList>
    </citation>
    <scope>NUCLEOTIDE SEQUENCE</scope>
</reference>
<evidence type="ECO:0000259" key="4">
    <source>
        <dbReference type="PROSITE" id="PS51736"/>
    </source>
</evidence>
<evidence type="ECO:0000256" key="3">
    <source>
        <dbReference type="ARBA" id="ARBA00023172"/>
    </source>
</evidence>
<dbReference type="AlphaFoldDB" id="A0A382KRJ6"/>
<dbReference type="SUPFAM" id="SSF53041">
    <property type="entry name" value="Resolvase-like"/>
    <property type="match status" value="1"/>
</dbReference>
<dbReference type="InterPro" id="IPR006118">
    <property type="entry name" value="Recombinase_CS"/>
</dbReference>
<sequence length="280" mass="32435">MLKLADECVIYARVSSDKQVREGNGLESQIIACKEYARKNDIRVIQVFKDPAKSGKDTIRPGLIAMLDFLKSREEFTYVVIDDIFRLSRNVAEYHPLKALIQDHKGILKDLKNVINEDNPNDPNAAFLENIIASFGQLERQLIKKRVNERQRARLLEGNYVYPAPRGYKFENRVLTATESNSKLINKIYRDFVNGKYSSYQEVIDCNEIKLIISPRTQKPYHSWKSEDVKKLLTNKLYMGKVEKLDKGVSERDGKHEAMVDEKTFNQVQLLLKKKGSKRH</sequence>
<dbReference type="GO" id="GO:0000150">
    <property type="term" value="F:DNA strand exchange activity"/>
    <property type="evidence" value="ECO:0007669"/>
    <property type="project" value="InterPro"/>
</dbReference>
<keyword evidence="1" id="KW-0229">DNA integration</keyword>
<feature type="domain" description="Resolvase/invertase-type recombinase catalytic" evidence="4">
    <location>
        <begin position="7"/>
        <end position="158"/>
    </location>
</feature>
<evidence type="ECO:0000256" key="1">
    <source>
        <dbReference type="ARBA" id="ARBA00022908"/>
    </source>
</evidence>
<accession>A0A382KRJ6</accession>
<evidence type="ECO:0000256" key="2">
    <source>
        <dbReference type="ARBA" id="ARBA00023125"/>
    </source>
</evidence>
<name>A0A382KRJ6_9ZZZZ</name>
<dbReference type="CDD" id="cd00338">
    <property type="entry name" value="Ser_Recombinase"/>
    <property type="match status" value="1"/>
</dbReference>
<feature type="non-terminal residue" evidence="6">
    <location>
        <position position="280"/>
    </location>
</feature>
<dbReference type="GO" id="GO:0015074">
    <property type="term" value="P:DNA integration"/>
    <property type="evidence" value="ECO:0007669"/>
    <property type="project" value="UniProtKB-KW"/>
</dbReference>
<dbReference type="Gene3D" id="3.90.1750.20">
    <property type="entry name" value="Putative Large Serine Recombinase, Chain B, Domain 2"/>
    <property type="match status" value="1"/>
</dbReference>
<dbReference type="PROSITE" id="PS00397">
    <property type="entry name" value="RECOMBINASES_1"/>
    <property type="match status" value="1"/>
</dbReference>
<evidence type="ECO:0000259" key="5">
    <source>
        <dbReference type="PROSITE" id="PS51737"/>
    </source>
</evidence>